<dbReference type="RefSeq" id="WP_028763298.1">
    <property type="nucleotide sequence ID" value="NZ_BPEU01000011.1"/>
</dbReference>
<dbReference type="InterPro" id="IPR045070">
    <property type="entry name" value="MATE_MepA-like"/>
</dbReference>
<accession>A0ABQ4NZA0</accession>
<feature type="transmembrane region" description="Helical" evidence="10">
    <location>
        <begin position="321"/>
        <end position="340"/>
    </location>
</feature>
<feature type="transmembrane region" description="Helical" evidence="10">
    <location>
        <begin position="194"/>
        <end position="214"/>
    </location>
</feature>
<feature type="transmembrane region" description="Helical" evidence="10">
    <location>
        <begin position="59"/>
        <end position="84"/>
    </location>
</feature>
<evidence type="ECO:0000313" key="11">
    <source>
        <dbReference type="EMBL" id="GIU40395.1"/>
    </source>
</evidence>
<proteinExistence type="inferred from homology"/>
<protein>
    <recommendedName>
        <fullName evidence="3">Multidrug export protein MepA</fullName>
    </recommendedName>
</protein>
<gene>
    <name evidence="11" type="ORF">TUM3794_18190</name>
</gene>
<dbReference type="PIRSF" id="PIRSF006603">
    <property type="entry name" value="DinF"/>
    <property type="match status" value="1"/>
</dbReference>
<evidence type="ECO:0000256" key="6">
    <source>
        <dbReference type="ARBA" id="ARBA00022692"/>
    </source>
</evidence>
<dbReference type="InterPro" id="IPR051327">
    <property type="entry name" value="MATE_MepA_subfamily"/>
</dbReference>
<evidence type="ECO:0000256" key="2">
    <source>
        <dbReference type="ARBA" id="ARBA00008417"/>
    </source>
</evidence>
<feature type="transmembrane region" description="Helical" evidence="10">
    <location>
        <begin position="96"/>
        <end position="119"/>
    </location>
</feature>
<keyword evidence="4" id="KW-0813">Transport</keyword>
<feature type="transmembrane region" description="Helical" evidence="10">
    <location>
        <begin position="18"/>
        <end position="39"/>
    </location>
</feature>
<comment type="similarity">
    <text evidence="2">Belongs to the multi antimicrobial extrusion (MATE) (TC 2.A.66.1) family. MepA subfamily.</text>
</comment>
<evidence type="ECO:0000313" key="12">
    <source>
        <dbReference type="Proteomes" id="UP000773469"/>
    </source>
</evidence>
<dbReference type="InterPro" id="IPR002528">
    <property type="entry name" value="MATE_fam"/>
</dbReference>
<feature type="transmembrane region" description="Helical" evidence="10">
    <location>
        <begin position="393"/>
        <end position="413"/>
    </location>
</feature>
<keyword evidence="5" id="KW-1003">Cell membrane</keyword>
<dbReference type="CDD" id="cd13143">
    <property type="entry name" value="MATE_MepA_like"/>
    <property type="match status" value="1"/>
</dbReference>
<organism evidence="11 12">
    <name type="scientific">Shewanella colwelliana</name>
    <name type="common">Alteromonas colwelliana</name>
    <dbReference type="NCBI Taxonomy" id="23"/>
    <lineage>
        <taxon>Bacteria</taxon>
        <taxon>Pseudomonadati</taxon>
        <taxon>Pseudomonadota</taxon>
        <taxon>Gammaproteobacteria</taxon>
        <taxon>Alteromonadales</taxon>
        <taxon>Shewanellaceae</taxon>
        <taxon>Shewanella</taxon>
    </lineage>
</organism>
<evidence type="ECO:0000256" key="4">
    <source>
        <dbReference type="ARBA" id="ARBA00022448"/>
    </source>
</evidence>
<dbReference type="Pfam" id="PF01554">
    <property type="entry name" value="MatE"/>
    <property type="match status" value="2"/>
</dbReference>
<sequence length="446" mass="48764">MHLVENDQSLATDPIPKLVWRYTIPTILSMLVTGIYVAIDGMFVGHYLGEVGLAGMMLAYPIGAVLYAVGALLGMGGASLVSINLGRNDVERARKILGNTFTLCIVAGLFFATVGTLLADDILVLLGAEGEVLSSATDYLFWYFALGFFPIISIAFTALLRNDGRPGFVTYVLILGGCLNAVLDWLLIVVFPYGLVGASIATMISQAVTGLLCLQHFFSDKTRLRINVEQMKLTWDHCLNIVKVGFPSFLMNLYLSIVLTLHNMAFLWVGGPIHVAAYGVVSYTEALFYLVFEGIAFGTQPIFSFNAGANRFDRVFKTFKIAVIMTLVTAAIGLLFIYIVPEYLVYIFAGDNAQLTPVAIEGMRLYFWGLPMEGLLLIGAAFFQAINCPREASILTGSKLLLIAVVIYLFAWLFGVTGVWISLACCSLLLALWMLVTLNKLAKRLS</sequence>
<evidence type="ECO:0000256" key="1">
    <source>
        <dbReference type="ARBA" id="ARBA00004429"/>
    </source>
</evidence>
<evidence type="ECO:0000256" key="8">
    <source>
        <dbReference type="ARBA" id="ARBA00023136"/>
    </source>
</evidence>
<feature type="transmembrane region" description="Helical" evidence="10">
    <location>
        <begin position="286"/>
        <end position="309"/>
    </location>
</feature>
<comment type="subcellular location">
    <subcellularLocation>
        <location evidence="1">Cell inner membrane</location>
        <topology evidence="1">Multi-pass membrane protein</topology>
    </subcellularLocation>
</comment>
<dbReference type="PANTHER" id="PTHR43823">
    <property type="entry name" value="SPORULATION PROTEIN YKVU"/>
    <property type="match status" value="1"/>
</dbReference>
<feature type="transmembrane region" description="Helical" evidence="10">
    <location>
        <begin position="365"/>
        <end position="386"/>
    </location>
</feature>
<feature type="transmembrane region" description="Helical" evidence="10">
    <location>
        <begin position="167"/>
        <end position="188"/>
    </location>
</feature>
<keyword evidence="6 10" id="KW-0812">Transmembrane</keyword>
<dbReference type="EMBL" id="BPEU01000011">
    <property type="protein sequence ID" value="GIU40395.1"/>
    <property type="molecule type" value="Genomic_DNA"/>
</dbReference>
<keyword evidence="7 10" id="KW-1133">Transmembrane helix</keyword>
<feature type="transmembrane region" description="Helical" evidence="10">
    <location>
        <begin position="139"/>
        <end position="160"/>
    </location>
</feature>
<evidence type="ECO:0000256" key="7">
    <source>
        <dbReference type="ARBA" id="ARBA00022989"/>
    </source>
</evidence>
<evidence type="ECO:0000256" key="9">
    <source>
        <dbReference type="ARBA" id="ARBA00023251"/>
    </source>
</evidence>
<dbReference type="Proteomes" id="UP000773469">
    <property type="component" value="Unassembled WGS sequence"/>
</dbReference>
<name>A0ABQ4NZA0_SHECO</name>
<keyword evidence="12" id="KW-1185">Reference proteome</keyword>
<dbReference type="InterPro" id="IPR048279">
    <property type="entry name" value="MdtK-like"/>
</dbReference>
<keyword evidence="8 10" id="KW-0472">Membrane</keyword>
<dbReference type="PANTHER" id="PTHR43823:SF3">
    <property type="entry name" value="MULTIDRUG EXPORT PROTEIN MEPA"/>
    <property type="match status" value="1"/>
</dbReference>
<evidence type="ECO:0000256" key="3">
    <source>
        <dbReference type="ARBA" id="ARBA00022106"/>
    </source>
</evidence>
<evidence type="ECO:0000256" key="5">
    <source>
        <dbReference type="ARBA" id="ARBA00022475"/>
    </source>
</evidence>
<comment type="caution">
    <text evidence="11">The sequence shown here is derived from an EMBL/GenBank/DDBJ whole genome shotgun (WGS) entry which is preliminary data.</text>
</comment>
<evidence type="ECO:0000256" key="10">
    <source>
        <dbReference type="SAM" id="Phobius"/>
    </source>
</evidence>
<feature type="transmembrane region" description="Helical" evidence="10">
    <location>
        <begin position="419"/>
        <end position="438"/>
    </location>
</feature>
<keyword evidence="9" id="KW-0046">Antibiotic resistance</keyword>
<reference evidence="11 12" key="1">
    <citation type="submission" date="2021-05" db="EMBL/GenBank/DDBJ databases">
        <title>Molecular characterization for Shewanella algae harboring chromosomal blaOXA-55-like strains isolated from clinical and environment sample.</title>
        <authorList>
            <person name="Ohama Y."/>
            <person name="Aoki K."/>
            <person name="Harada S."/>
            <person name="Moriya K."/>
            <person name="Ishii Y."/>
            <person name="Tateda K."/>
        </authorList>
    </citation>
    <scope>NUCLEOTIDE SEQUENCE [LARGE SCALE GENOMIC DNA]</scope>
    <source>
        <strain evidence="11 12">MBTL60-118</strain>
    </source>
</reference>
<dbReference type="NCBIfam" id="TIGR00797">
    <property type="entry name" value="matE"/>
    <property type="match status" value="1"/>
</dbReference>